<evidence type="ECO:0000313" key="1">
    <source>
        <dbReference type="Proteomes" id="UP000887569"/>
    </source>
</evidence>
<dbReference type="AlphaFoldDB" id="A0A915B2Z1"/>
<protein>
    <submittedName>
        <fullName evidence="2">Uncharacterized protein</fullName>
    </submittedName>
</protein>
<reference evidence="2" key="1">
    <citation type="submission" date="2022-11" db="UniProtKB">
        <authorList>
            <consortium name="WormBaseParasite"/>
        </authorList>
    </citation>
    <scope>IDENTIFICATION</scope>
</reference>
<organism evidence="1 2">
    <name type="scientific">Parascaris univalens</name>
    <name type="common">Nematode worm</name>
    <dbReference type="NCBI Taxonomy" id="6257"/>
    <lineage>
        <taxon>Eukaryota</taxon>
        <taxon>Metazoa</taxon>
        <taxon>Ecdysozoa</taxon>
        <taxon>Nematoda</taxon>
        <taxon>Chromadorea</taxon>
        <taxon>Rhabditida</taxon>
        <taxon>Spirurina</taxon>
        <taxon>Ascaridomorpha</taxon>
        <taxon>Ascaridoidea</taxon>
        <taxon>Ascarididae</taxon>
        <taxon>Parascaris</taxon>
    </lineage>
</organism>
<keyword evidence="1" id="KW-1185">Reference proteome</keyword>
<dbReference type="Proteomes" id="UP000887569">
    <property type="component" value="Unplaced"/>
</dbReference>
<accession>A0A915B2Z1</accession>
<sequence>MDRSISPFLSSSTRASYSRRISPEWIIPTDDVFFRRNHHLYNLNFYSLTVSFASLSSLISLTHPQSCSSLWAFSASYLYLPLCR</sequence>
<name>A0A915B2Z1_PARUN</name>
<dbReference type="WBParaSite" id="PgR021_g101_t01">
    <property type="protein sequence ID" value="PgR021_g101_t01"/>
    <property type="gene ID" value="PgR021_g101"/>
</dbReference>
<evidence type="ECO:0000313" key="2">
    <source>
        <dbReference type="WBParaSite" id="PgR021_g101_t01"/>
    </source>
</evidence>
<proteinExistence type="predicted"/>